<keyword evidence="4" id="KW-1185">Reference proteome</keyword>
<keyword evidence="1" id="KW-0539">Nucleus</keyword>
<protein>
    <submittedName>
        <fullName evidence="3">Uncharacterized protein</fullName>
    </submittedName>
</protein>
<reference evidence="3 4" key="1">
    <citation type="submission" date="2013-03" db="EMBL/GenBank/DDBJ databases">
        <title>The Genome Sequence of Phialophora europaea CBS 101466.</title>
        <authorList>
            <consortium name="The Broad Institute Genomics Platform"/>
            <person name="Cuomo C."/>
            <person name="de Hoog S."/>
            <person name="Gorbushina A."/>
            <person name="Walker B."/>
            <person name="Young S.K."/>
            <person name="Zeng Q."/>
            <person name="Gargeya S."/>
            <person name="Fitzgerald M."/>
            <person name="Haas B."/>
            <person name="Abouelleil A."/>
            <person name="Allen A.W."/>
            <person name="Alvarado L."/>
            <person name="Arachchi H.M."/>
            <person name="Berlin A.M."/>
            <person name="Chapman S.B."/>
            <person name="Gainer-Dewar J."/>
            <person name="Goldberg J."/>
            <person name="Griggs A."/>
            <person name="Gujja S."/>
            <person name="Hansen M."/>
            <person name="Howarth C."/>
            <person name="Imamovic A."/>
            <person name="Ireland A."/>
            <person name="Larimer J."/>
            <person name="McCowan C."/>
            <person name="Murphy C."/>
            <person name="Pearson M."/>
            <person name="Poon T.W."/>
            <person name="Priest M."/>
            <person name="Roberts A."/>
            <person name="Saif S."/>
            <person name="Shea T."/>
            <person name="Sisk P."/>
            <person name="Sykes S."/>
            <person name="Wortman J."/>
            <person name="Nusbaum C."/>
            <person name="Birren B."/>
        </authorList>
    </citation>
    <scope>NUCLEOTIDE SEQUENCE [LARGE SCALE GENOMIC DNA]</scope>
    <source>
        <strain evidence="3 4">CBS 101466</strain>
    </source>
</reference>
<dbReference type="AlphaFoldDB" id="W2SG02"/>
<dbReference type="OrthoDB" id="407832at2759"/>
<evidence type="ECO:0000313" key="4">
    <source>
        <dbReference type="Proteomes" id="UP000030752"/>
    </source>
</evidence>
<proteinExistence type="predicted"/>
<dbReference type="STRING" id="1220924.W2SG02"/>
<dbReference type="GO" id="GO:0003700">
    <property type="term" value="F:DNA-binding transcription factor activity"/>
    <property type="evidence" value="ECO:0007669"/>
    <property type="project" value="TreeGrafter"/>
</dbReference>
<dbReference type="GO" id="GO:0005634">
    <property type="term" value="C:nucleus"/>
    <property type="evidence" value="ECO:0007669"/>
    <property type="project" value="TreeGrafter"/>
</dbReference>
<dbReference type="PANTHER" id="PTHR37534">
    <property type="entry name" value="TRANSCRIPTIONAL ACTIVATOR PROTEIN UGA3"/>
    <property type="match status" value="1"/>
</dbReference>
<sequence length="499" mass="57928">MRNTFVWYKPMKAYRSGGHNGEEMQKIGQVVQAEMRRLEDDNAAAIPTDHFLSPAEWRLHFRWPNEWTTNQCTSLMRYFIEELGPWFDAGDPNKRFTTVVPRNACYHPPLLNAIFTAAAIHLVASKQHRASDGSVRYKGVSLPRLTEETPWRYFQAVIAYLQKATDPQSVRDDDFLAAAVILRFAEEFQQSITGERNMAFTPTFDQFMRARAEAEEVPETPSYTPSSHRHTLPPIRSPPGPQQPYTLHERQLQDQAYKQLKSFEHACYRVALRQEVYAAFLTQTVHELYLPKTWTALDAFPEPEDEDFIWTDHHLRHLANVLRFCLGSEQHLGHERYNALKDYEIRWEKNKPYTFAPYHNPLELHNGSEARRASGQTAFVLPQCWFMDEVNVLGSQYIELSRILLAVYDPSRPKLGRPRNKMDNDVRESVTKICGMAINTSTSVFAKELAFVAIYNTTANFRNREELNVLLKVLDSLEDDFGWPTGHKRREVLKNWEMG</sequence>
<dbReference type="GeneID" id="19968347"/>
<organism evidence="3 4">
    <name type="scientific">Cyphellophora europaea (strain CBS 101466)</name>
    <name type="common">Phialophora europaea</name>
    <dbReference type="NCBI Taxonomy" id="1220924"/>
    <lineage>
        <taxon>Eukaryota</taxon>
        <taxon>Fungi</taxon>
        <taxon>Dikarya</taxon>
        <taxon>Ascomycota</taxon>
        <taxon>Pezizomycotina</taxon>
        <taxon>Eurotiomycetes</taxon>
        <taxon>Chaetothyriomycetidae</taxon>
        <taxon>Chaetothyriales</taxon>
        <taxon>Cyphellophoraceae</taxon>
        <taxon>Cyphellophora</taxon>
    </lineage>
</organism>
<name>W2SG02_CYPE1</name>
<dbReference type="HOGENOM" id="CLU_013869_3_0_1"/>
<accession>W2SG02</accession>
<gene>
    <name evidence="3" type="ORF">HMPREF1541_01008</name>
</gene>
<feature type="region of interest" description="Disordered" evidence="2">
    <location>
        <begin position="212"/>
        <end position="243"/>
    </location>
</feature>
<evidence type="ECO:0000256" key="2">
    <source>
        <dbReference type="SAM" id="MobiDB-lite"/>
    </source>
</evidence>
<dbReference type="Proteomes" id="UP000030752">
    <property type="component" value="Unassembled WGS sequence"/>
</dbReference>
<evidence type="ECO:0000256" key="1">
    <source>
        <dbReference type="ARBA" id="ARBA00023242"/>
    </source>
</evidence>
<dbReference type="GO" id="GO:0000976">
    <property type="term" value="F:transcription cis-regulatory region binding"/>
    <property type="evidence" value="ECO:0007669"/>
    <property type="project" value="TreeGrafter"/>
</dbReference>
<evidence type="ECO:0000313" key="3">
    <source>
        <dbReference type="EMBL" id="ETN46819.1"/>
    </source>
</evidence>
<dbReference type="RefSeq" id="XP_008711531.1">
    <property type="nucleotide sequence ID" value="XM_008713309.1"/>
</dbReference>
<dbReference type="PANTHER" id="PTHR37534:SF2">
    <property type="entry name" value="N-ACETYLTRANSFERASE DOMAIN-CONTAINING PROTEIN"/>
    <property type="match status" value="1"/>
</dbReference>
<dbReference type="EMBL" id="KB822711">
    <property type="protein sequence ID" value="ETN46819.1"/>
    <property type="molecule type" value="Genomic_DNA"/>
</dbReference>
<dbReference type="InParanoid" id="W2SG02"/>
<dbReference type="GO" id="GO:0045944">
    <property type="term" value="P:positive regulation of transcription by RNA polymerase II"/>
    <property type="evidence" value="ECO:0007669"/>
    <property type="project" value="TreeGrafter"/>
</dbReference>
<dbReference type="eggNOG" id="ENOG502SI6P">
    <property type="taxonomic scope" value="Eukaryota"/>
</dbReference>
<dbReference type="VEuPathDB" id="FungiDB:HMPREF1541_01008"/>